<name>A0A0B7C3S9_9EUPU</name>
<evidence type="ECO:0000256" key="2">
    <source>
        <dbReference type="ARBA" id="ARBA00023002"/>
    </source>
</evidence>
<evidence type="ECO:0000313" key="4">
    <source>
        <dbReference type="EMBL" id="CEL00124.1"/>
    </source>
</evidence>
<proteinExistence type="inferred from homology"/>
<dbReference type="PANTHER" id="PTHR43899">
    <property type="entry name" value="RH59310P"/>
    <property type="match status" value="1"/>
</dbReference>
<protein>
    <submittedName>
        <fullName evidence="4">Uncharacterized protein</fullName>
    </submittedName>
</protein>
<gene>
    <name evidence="4" type="primary">ORF222916</name>
</gene>
<keyword evidence="2" id="KW-0560">Oxidoreductase</keyword>
<keyword evidence="3" id="KW-1133">Transmembrane helix</keyword>
<reference evidence="4" key="1">
    <citation type="submission" date="2014-12" db="EMBL/GenBank/DDBJ databases">
        <title>Insight into the proteome of Arion vulgaris.</title>
        <authorList>
            <person name="Aradska J."/>
            <person name="Bulat T."/>
            <person name="Smidak R."/>
            <person name="Sarate P."/>
            <person name="Gangsoo J."/>
            <person name="Sialana F."/>
            <person name="Bilban M."/>
            <person name="Lubec G."/>
        </authorList>
    </citation>
    <scope>NUCLEOTIDE SEQUENCE</scope>
    <source>
        <tissue evidence="4">Skin</tissue>
    </source>
</reference>
<feature type="non-terminal residue" evidence="4">
    <location>
        <position position="74"/>
    </location>
</feature>
<keyword evidence="3" id="KW-0472">Membrane</keyword>
<evidence type="ECO:0000256" key="3">
    <source>
        <dbReference type="SAM" id="Phobius"/>
    </source>
</evidence>
<evidence type="ECO:0000256" key="1">
    <source>
        <dbReference type="ARBA" id="ARBA00006484"/>
    </source>
</evidence>
<organism evidence="4">
    <name type="scientific">Arion vulgaris</name>
    <dbReference type="NCBI Taxonomy" id="1028688"/>
    <lineage>
        <taxon>Eukaryota</taxon>
        <taxon>Metazoa</taxon>
        <taxon>Spiralia</taxon>
        <taxon>Lophotrochozoa</taxon>
        <taxon>Mollusca</taxon>
        <taxon>Gastropoda</taxon>
        <taxon>Heterobranchia</taxon>
        <taxon>Euthyneura</taxon>
        <taxon>Panpulmonata</taxon>
        <taxon>Eupulmonata</taxon>
        <taxon>Stylommatophora</taxon>
        <taxon>Helicina</taxon>
        <taxon>Arionoidea</taxon>
        <taxon>Arionidae</taxon>
        <taxon>Arion</taxon>
    </lineage>
</organism>
<dbReference type="EMBL" id="HACG01053253">
    <property type="protein sequence ID" value="CEL00124.1"/>
    <property type="molecule type" value="Transcribed_RNA"/>
</dbReference>
<dbReference type="GO" id="GO:0016491">
    <property type="term" value="F:oxidoreductase activity"/>
    <property type="evidence" value="ECO:0007669"/>
    <property type="project" value="UniProtKB-KW"/>
</dbReference>
<dbReference type="AlphaFoldDB" id="A0A0B7C3S9"/>
<dbReference type="InterPro" id="IPR051019">
    <property type="entry name" value="VLCFA-Steroid_DH"/>
</dbReference>
<sequence>MISWLLTSVMELVKWYVAAYITVRIGKFLWIIFNSIYAHFIAKPAELSEYVNEWTVVTGGTDGIGRAYINELAG</sequence>
<feature type="transmembrane region" description="Helical" evidence="3">
    <location>
        <begin position="12"/>
        <end position="33"/>
    </location>
</feature>
<dbReference type="PANTHER" id="PTHR43899:SF13">
    <property type="entry name" value="RH59310P"/>
    <property type="match status" value="1"/>
</dbReference>
<dbReference type="GO" id="GO:0005783">
    <property type="term" value="C:endoplasmic reticulum"/>
    <property type="evidence" value="ECO:0007669"/>
    <property type="project" value="TreeGrafter"/>
</dbReference>
<comment type="similarity">
    <text evidence="1">Belongs to the short-chain dehydrogenases/reductases (SDR) family.</text>
</comment>
<accession>A0A0B7C3S9</accession>
<keyword evidence="3" id="KW-0812">Transmembrane</keyword>